<dbReference type="Gene3D" id="2.20.130.30">
    <property type="entry name" value="Protein of unknown function DUF2782"/>
    <property type="match status" value="1"/>
</dbReference>
<reference evidence="1" key="1">
    <citation type="submission" date="2019-02" db="EMBL/GenBank/DDBJ databases">
        <authorList>
            <person name="Gruber-Vodicka R. H."/>
            <person name="Seah K. B. B."/>
        </authorList>
    </citation>
    <scope>NUCLEOTIDE SEQUENCE</scope>
    <source>
        <strain evidence="1">BECK_S127</strain>
    </source>
</reference>
<sequence>MMLQKKLRMIFIMAYGMFTLILSGELCAQSEGAGLESVPAPPPLPSVKSGETLEPDITIIQGERRIVHEYRINGRLYAIKIIPKHGPAYYMIDVDGDGNLETREQFVQHVPQWVLLSW</sequence>
<dbReference type="EMBL" id="CAADHB010000007">
    <property type="protein sequence ID" value="VFK78133.1"/>
    <property type="molecule type" value="Genomic_DNA"/>
</dbReference>
<dbReference type="AlphaFoldDB" id="A0A451BIK8"/>
<dbReference type="Pfam" id="PF11191">
    <property type="entry name" value="DUF2782"/>
    <property type="match status" value="1"/>
</dbReference>
<evidence type="ECO:0008006" key="2">
    <source>
        <dbReference type="Google" id="ProtNLM"/>
    </source>
</evidence>
<accession>A0A451BIK8</accession>
<organism evidence="1">
    <name type="scientific">Candidatus Kentrum sp. SD</name>
    <dbReference type="NCBI Taxonomy" id="2126332"/>
    <lineage>
        <taxon>Bacteria</taxon>
        <taxon>Pseudomonadati</taxon>
        <taxon>Pseudomonadota</taxon>
        <taxon>Gammaproteobacteria</taxon>
        <taxon>Candidatus Kentrum</taxon>
    </lineage>
</organism>
<proteinExistence type="predicted"/>
<evidence type="ECO:0000313" key="1">
    <source>
        <dbReference type="EMBL" id="VFK78133.1"/>
    </source>
</evidence>
<dbReference type="InterPro" id="IPR021357">
    <property type="entry name" value="DUF2782"/>
</dbReference>
<gene>
    <name evidence="1" type="ORF">BECKSD772D_GA0070982_100740</name>
</gene>
<protein>
    <recommendedName>
        <fullName evidence="2">DUF2782 domain-containing protein</fullName>
    </recommendedName>
</protein>
<name>A0A451BIK8_9GAMM</name>